<feature type="transmembrane region" description="Helical" evidence="17">
    <location>
        <begin position="139"/>
        <end position="163"/>
    </location>
</feature>
<feature type="transmembrane region" description="Helical" evidence="17">
    <location>
        <begin position="302"/>
        <end position="323"/>
    </location>
</feature>
<keyword evidence="12 17" id="KW-0520">NAD</keyword>
<dbReference type="InterPro" id="IPR000260">
    <property type="entry name" value="NADH4_N"/>
</dbReference>
<feature type="domain" description="NADH:quinone oxidoreductase/Mrp antiporter transmembrane" evidence="18">
    <location>
        <begin position="108"/>
        <end position="394"/>
    </location>
</feature>
<feature type="transmembrane region" description="Helical" evidence="17">
    <location>
        <begin position="247"/>
        <end position="270"/>
    </location>
</feature>
<proteinExistence type="inferred from homology"/>
<evidence type="ECO:0000256" key="4">
    <source>
        <dbReference type="ARBA" id="ARBA00012944"/>
    </source>
</evidence>
<evidence type="ECO:0000256" key="16">
    <source>
        <dbReference type="ARBA" id="ARBA00049551"/>
    </source>
</evidence>
<feature type="transmembrane region" description="Helical" evidence="17">
    <location>
        <begin position="183"/>
        <end position="209"/>
    </location>
</feature>
<evidence type="ECO:0000313" key="20">
    <source>
        <dbReference type="EMBL" id="QIT06465.1"/>
    </source>
</evidence>
<evidence type="ECO:0000259" key="18">
    <source>
        <dbReference type="Pfam" id="PF00361"/>
    </source>
</evidence>
<keyword evidence="10 17" id="KW-0249">Electron transport</keyword>
<dbReference type="GO" id="GO:0008137">
    <property type="term" value="F:NADH dehydrogenase (ubiquinone) activity"/>
    <property type="evidence" value="ECO:0007669"/>
    <property type="project" value="UniProtKB-UniRule"/>
</dbReference>
<dbReference type="GO" id="GO:0048039">
    <property type="term" value="F:ubiquinone binding"/>
    <property type="evidence" value="ECO:0007669"/>
    <property type="project" value="TreeGrafter"/>
</dbReference>
<dbReference type="InterPro" id="IPR003918">
    <property type="entry name" value="NADH_UbQ_OxRdtase"/>
</dbReference>
<dbReference type="Pfam" id="PF00361">
    <property type="entry name" value="Proton_antipo_M"/>
    <property type="match status" value="1"/>
</dbReference>
<feature type="transmembrane region" description="Helical" evidence="17">
    <location>
        <begin position="88"/>
        <end position="106"/>
    </location>
</feature>
<dbReference type="EMBL" id="MK431897">
    <property type="protein sequence ID" value="QIT06465.1"/>
    <property type="molecule type" value="Genomic_DNA"/>
</dbReference>
<dbReference type="GO" id="GO:0015990">
    <property type="term" value="P:electron transport coupled proton transport"/>
    <property type="evidence" value="ECO:0007669"/>
    <property type="project" value="TreeGrafter"/>
</dbReference>
<dbReference type="EC" id="7.1.1.2" evidence="4 17"/>
<evidence type="ECO:0000256" key="12">
    <source>
        <dbReference type="ARBA" id="ARBA00023027"/>
    </source>
</evidence>
<dbReference type="PANTHER" id="PTHR43507">
    <property type="entry name" value="NADH-UBIQUINONE OXIDOREDUCTASE CHAIN 4"/>
    <property type="match status" value="1"/>
</dbReference>
<comment type="function">
    <text evidence="17">Core subunit of the mitochondrial membrane respiratory chain NADH dehydrogenase (Complex I) which catalyzes electron transfer from NADH through the respiratory chain, using ubiquinone as an electron acceptor. Essential for the catalytic activity and assembly of complex I.</text>
</comment>
<keyword evidence="8 17" id="KW-0812">Transmembrane</keyword>
<keyword evidence="11 17" id="KW-1133">Transmembrane helix</keyword>
<evidence type="ECO:0000256" key="6">
    <source>
        <dbReference type="ARBA" id="ARBA00022448"/>
    </source>
</evidence>
<keyword evidence="14 17" id="KW-0496">Mitochondrion</keyword>
<evidence type="ECO:0000256" key="2">
    <source>
        <dbReference type="ARBA" id="ARBA00004225"/>
    </source>
</evidence>
<dbReference type="GO" id="GO:0003954">
    <property type="term" value="F:NADH dehydrogenase activity"/>
    <property type="evidence" value="ECO:0007669"/>
    <property type="project" value="TreeGrafter"/>
</dbReference>
<comment type="catalytic activity">
    <reaction evidence="16 17">
        <text>a ubiquinone + NADH + 5 H(+)(in) = a ubiquinol + NAD(+) + 4 H(+)(out)</text>
        <dbReference type="Rhea" id="RHEA:29091"/>
        <dbReference type="Rhea" id="RHEA-COMP:9565"/>
        <dbReference type="Rhea" id="RHEA-COMP:9566"/>
        <dbReference type="ChEBI" id="CHEBI:15378"/>
        <dbReference type="ChEBI" id="CHEBI:16389"/>
        <dbReference type="ChEBI" id="CHEBI:17976"/>
        <dbReference type="ChEBI" id="CHEBI:57540"/>
        <dbReference type="ChEBI" id="CHEBI:57945"/>
        <dbReference type="EC" id="7.1.1.2"/>
    </reaction>
</comment>
<evidence type="ECO:0000256" key="9">
    <source>
        <dbReference type="ARBA" id="ARBA00022967"/>
    </source>
</evidence>
<feature type="transmembrane region" description="Helical" evidence="17">
    <location>
        <begin position="112"/>
        <end position="132"/>
    </location>
</feature>
<evidence type="ECO:0000256" key="3">
    <source>
        <dbReference type="ARBA" id="ARBA00009025"/>
    </source>
</evidence>
<dbReference type="GO" id="GO:0031966">
    <property type="term" value="C:mitochondrial membrane"/>
    <property type="evidence" value="ECO:0007669"/>
    <property type="project" value="UniProtKB-SubCell"/>
</dbReference>
<feature type="transmembrane region" description="Helical" evidence="17">
    <location>
        <begin position="335"/>
        <end position="362"/>
    </location>
</feature>
<reference evidence="20" key="1">
    <citation type="submission" date="2019-01" db="EMBL/GenBank/DDBJ databases">
        <title>Mitochondrial phylogenomics of Collembola.</title>
        <authorList>
            <person name="Sun X."/>
            <person name="Xie Z.-J."/>
            <person name="Dong J."/>
            <person name="Yu D.-Y."/>
        </authorList>
    </citation>
    <scope>NUCLEOTIDE SEQUENCE</scope>
</reference>
<feature type="transmembrane region" description="Helical" evidence="17">
    <location>
        <begin position="7"/>
        <end position="37"/>
    </location>
</feature>
<dbReference type="PRINTS" id="PR01437">
    <property type="entry name" value="NUOXDRDTASE4"/>
</dbReference>
<evidence type="ECO:0000256" key="1">
    <source>
        <dbReference type="ARBA" id="ARBA00003257"/>
    </source>
</evidence>
<sequence length="451" mass="50549">MKMIFFLLFWGFGILLMNMEFWFSVVVLSLFYFLSLFISPLGLGMNMMGDELELDTLSYSLFVLSVWVLILMFMCSSKIYSEKVMDKYFVFLLMLMLLTLALTFSMSNYLGLYIFFEASLIPTLLVIVGWGYQIERLQAGVYFLFYTIFSSLPLLVLIILSYSNSGSMNLLYSLMLVFPEVKVLEVLVFLGLTSAFLVKMPLFFVHLWLPSAHVEAPVAGSMILAGVLLKLGGYGLCRVMFEFPSVMLYFSNILVSLGIVSMVMVGLICCRLNDMKALVAYSSVAHMGLVVAGLYVGGFLGFTGALIMMLGHGLASSGLFSILNMYYERTGSRSFYLNSGMIVVLPIFSLFMFLLCACNMGAPPSINLLSELYLLGGLMSFSKMMLIFLPLGSFLGVVFTIYLFSYSQHGKMNGGVQSYWVVSFVELNSLVLHSLPLNVLFLKLDPFMLWL</sequence>
<organism evidence="20">
    <name type="scientific">Mesaphorura yosii</name>
    <dbReference type="NCBI Taxonomy" id="1840514"/>
    <lineage>
        <taxon>Eukaryota</taxon>
        <taxon>Metazoa</taxon>
        <taxon>Ecdysozoa</taxon>
        <taxon>Arthropoda</taxon>
        <taxon>Hexapoda</taxon>
        <taxon>Collembola</taxon>
        <taxon>Poduromorpha</taxon>
        <taxon>Poduroidea</taxon>
        <taxon>Tullbergiidae</taxon>
        <taxon>Stenaphorurinae</taxon>
        <taxon>Mesaphorura</taxon>
    </lineage>
</organism>
<evidence type="ECO:0000256" key="5">
    <source>
        <dbReference type="ARBA" id="ARBA00021006"/>
    </source>
</evidence>
<keyword evidence="7 17" id="KW-0679">Respiratory chain</keyword>
<feature type="transmembrane region" description="Helical" evidence="17">
    <location>
        <begin position="382"/>
        <end position="406"/>
    </location>
</feature>
<accession>A0A6H0EXB9</accession>
<evidence type="ECO:0000256" key="10">
    <source>
        <dbReference type="ARBA" id="ARBA00022982"/>
    </source>
</evidence>
<feature type="transmembrane region" description="Helical" evidence="17">
    <location>
        <begin position="277"/>
        <end position="296"/>
    </location>
</feature>
<dbReference type="Pfam" id="PF01059">
    <property type="entry name" value="Oxidored_q5_N"/>
    <property type="match status" value="1"/>
</dbReference>
<dbReference type="GO" id="GO:0042773">
    <property type="term" value="P:ATP synthesis coupled electron transport"/>
    <property type="evidence" value="ECO:0007669"/>
    <property type="project" value="InterPro"/>
</dbReference>
<evidence type="ECO:0000256" key="14">
    <source>
        <dbReference type="ARBA" id="ARBA00023128"/>
    </source>
</evidence>
<keyword evidence="15 17" id="KW-0472">Membrane</keyword>
<keyword evidence="9" id="KW-1278">Translocase</keyword>
<comment type="subcellular location">
    <subcellularLocation>
        <location evidence="2 17">Mitochondrion membrane</location>
        <topology evidence="2 17">Multi-pass membrane protein</topology>
    </subcellularLocation>
</comment>
<name>A0A6H0EXB9_9HEXA</name>
<keyword evidence="13 17" id="KW-0830">Ubiquinone</keyword>
<feature type="domain" description="NADH:ubiquinone oxidoreductase chain 4 N-terminal" evidence="19">
    <location>
        <begin position="1"/>
        <end position="103"/>
    </location>
</feature>
<comment type="similarity">
    <text evidence="3 17">Belongs to the complex I subunit 4 family.</text>
</comment>
<evidence type="ECO:0000256" key="15">
    <source>
        <dbReference type="ARBA" id="ARBA00023136"/>
    </source>
</evidence>
<dbReference type="InterPro" id="IPR001750">
    <property type="entry name" value="ND/Mrp_TM"/>
</dbReference>
<evidence type="ECO:0000256" key="7">
    <source>
        <dbReference type="ARBA" id="ARBA00022660"/>
    </source>
</evidence>
<evidence type="ECO:0000256" key="13">
    <source>
        <dbReference type="ARBA" id="ARBA00023075"/>
    </source>
</evidence>
<evidence type="ECO:0000256" key="11">
    <source>
        <dbReference type="ARBA" id="ARBA00022989"/>
    </source>
</evidence>
<gene>
    <name evidence="20" type="primary">ND4</name>
</gene>
<dbReference type="AlphaFoldDB" id="A0A6H0EXB9"/>
<dbReference type="PANTHER" id="PTHR43507:SF20">
    <property type="entry name" value="NADH-UBIQUINONE OXIDOREDUCTASE CHAIN 4"/>
    <property type="match status" value="1"/>
</dbReference>
<feature type="transmembrane region" description="Helical" evidence="17">
    <location>
        <begin position="418"/>
        <end position="441"/>
    </location>
</feature>
<feature type="transmembrane region" description="Helical" evidence="17">
    <location>
        <begin position="57"/>
        <end position="76"/>
    </location>
</feature>
<comment type="function">
    <text evidence="1">Core subunit of the mitochondrial membrane respiratory chain NADH dehydrogenase (Complex I) that is believed to belong to the minimal assembly required for catalysis. Complex I functions in the transfer of electrons from NADH to the respiratory chain. The immediate electron acceptor for the enzyme is believed to be ubiquinone.</text>
</comment>
<evidence type="ECO:0000256" key="17">
    <source>
        <dbReference type="RuleBase" id="RU003297"/>
    </source>
</evidence>
<keyword evidence="6 17" id="KW-0813">Transport</keyword>
<evidence type="ECO:0000256" key="8">
    <source>
        <dbReference type="ARBA" id="ARBA00022692"/>
    </source>
</evidence>
<protein>
    <recommendedName>
        <fullName evidence="5 17">NADH-ubiquinone oxidoreductase chain 4</fullName>
        <ecNumber evidence="4 17">7.1.1.2</ecNumber>
    </recommendedName>
</protein>
<geneLocation type="mitochondrion" evidence="20"/>
<evidence type="ECO:0000259" key="19">
    <source>
        <dbReference type="Pfam" id="PF01059"/>
    </source>
</evidence>